<proteinExistence type="predicted"/>
<dbReference type="Pfam" id="PF07726">
    <property type="entry name" value="AAA_3"/>
    <property type="match status" value="1"/>
</dbReference>
<name>A0ABR8PZL8_9CLOT</name>
<dbReference type="SUPFAM" id="SSF52540">
    <property type="entry name" value="P-loop containing nucleoside triphosphate hydrolases"/>
    <property type="match status" value="1"/>
</dbReference>
<evidence type="ECO:0000313" key="3">
    <source>
        <dbReference type="EMBL" id="MBD7913617.1"/>
    </source>
</evidence>
<dbReference type="EMBL" id="JACSQZ010000001">
    <property type="protein sequence ID" value="MBD7913617.1"/>
    <property type="molecule type" value="Genomic_DNA"/>
</dbReference>
<evidence type="ECO:0000313" key="4">
    <source>
        <dbReference type="Proteomes" id="UP000640335"/>
    </source>
</evidence>
<dbReference type="InterPro" id="IPR011703">
    <property type="entry name" value="ATPase_AAA-3"/>
</dbReference>
<keyword evidence="4" id="KW-1185">Reference proteome</keyword>
<organism evidence="3 4">
    <name type="scientific">Clostridium gallinarum</name>
    <dbReference type="NCBI Taxonomy" id="2762246"/>
    <lineage>
        <taxon>Bacteria</taxon>
        <taxon>Bacillati</taxon>
        <taxon>Bacillota</taxon>
        <taxon>Clostridia</taxon>
        <taxon>Eubacteriales</taxon>
        <taxon>Clostridiaceae</taxon>
        <taxon>Clostridium</taxon>
    </lineage>
</organism>
<dbReference type="PIRSF" id="PIRSF002849">
    <property type="entry name" value="AAA_ATPase_chaperone_MoxR_prd"/>
    <property type="match status" value="1"/>
</dbReference>
<feature type="domain" description="ATPase AAA-3" evidence="1">
    <location>
        <begin position="46"/>
        <end position="177"/>
    </location>
</feature>
<dbReference type="RefSeq" id="WP_191747430.1">
    <property type="nucleotide sequence ID" value="NZ_JACSQZ010000001.1"/>
</dbReference>
<dbReference type="InterPro" id="IPR041628">
    <property type="entry name" value="ChlI/MoxR_AAA_lid"/>
</dbReference>
<dbReference type="InterPro" id="IPR050764">
    <property type="entry name" value="CbbQ/NirQ/NorQ/GpvN"/>
</dbReference>
<dbReference type="Gene3D" id="3.40.50.300">
    <property type="entry name" value="P-loop containing nucleotide triphosphate hydrolases"/>
    <property type="match status" value="1"/>
</dbReference>
<gene>
    <name evidence="3" type="ORF">H9660_00500</name>
</gene>
<dbReference type="PANTHER" id="PTHR42759:SF1">
    <property type="entry name" value="MAGNESIUM-CHELATASE SUBUNIT CHLD"/>
    <property type="match status" value="1"/>
</dbReference>
<accession>A0ABR8PZL8</accession>
<dbReference type="PANTHER" id="PTHR42759">
    <property type="entry name" value="MOXR FAMILY PROTEIN"/>
    <property type="match status" value="1"/>
</dbReference>
<feature type="domain" description="ChlI/MoxR AAA lid" evidence="2">
    <location>
        <begin position="249"/>
        <end position="319"/>
    </location>
</feature>
<evidence type="ECO:0000259" key="2">
    <source>
        <dbReference type="Pfam" id="PF17863"/>
    </source>
</evidence>
<reference evidence="3 4" key="1">
    <citation type="submission" date="2020-08" db="EMBL/GenBank/DDBJ databases">
        <title>A Genomic Blueprint of the Chicken Gut Microbiome.</title>
        <authorList>
            <person name="Gilroy R."/>
            <person name="Ravi A."/>
            <person name="Getino M."/>
            <person name="Pursley I."/>
            <person name="Horton D.L."/>
            <person name="Alikhan N.-F."/>
            <person name="Baker D."/>
            <person name="Gharbi K."/>
            <person name="Hall N."/>
            <person name="Watson M."/>
            <person name="Adriaenssens E.M."/>
            <person name="Foster-Nyarko E."/>
            <person name="Jarju S."/>
            <person name="Secka A."/>
            <person name="Antonio M."/>
            <person name="Oren A."/>
            <person name="Chaudhuri R."/>
            <person name="La Ragione R.M."/>
            <person name="Hildebrand F."/>
            <person name="Pallen M.J."/>
        </authorList>
    </citation>
    <scope>NUCLEOTIDE SEQUENCE [LARGE SCALE GENOMIC DNA]</scope>
    <source>
        <strain evidence="3 4">Sa3CUN1</strain>
    </source>
</reference>
<dbReference type="Pfam" id="PF17863">
    <property type="entry name" value="AAA_lid_2"/>
    <property type="match status" value="1"/>
</dbReference>
<dbReference type="InterPro" id="IPR027417">
    <property type="entry name" value="P-loop_NTPase"/>
</dbReference>
<dbReference type="Gene3D" id="1.10.8.80">
    <property type="entry name" value="Magnesium chelatase subunit I, C-Terminal domain"/>
    <property type="match status" value="1"/>
</dbReference>
<dbReference type="Proteomes" id="UP000640335">
    <property type="component" value="Unassembled WGS sequence"/>
</dbReference>
<comment type="caution">
    <text evidence="3">The sequence shown here is derived from an EMBL/GenBank/DDBJ whole genome shotgun (WGS) entry which is preliminary data.</text>
</comment>
<protein>
    <submittedName>
        <fullName evidence="3">MoxR family ATPase</fullName>
    </submittedName>
</protein>
<evidence type="ECO:0000259" key="1">
    <source>
        <dbReference type="Pfam" id="PF07726"/>
    </source>
</evidence>
<sequence length="327" mass="36608">MEINEKEMLEISEKIRKCEEEISKGIIGQKDIIRNVLVAIFADGNVLLEGMPGMGKTQLVKTIGKVLDLKFSRIQFTPDLMPADVVGTNIVVKENDNTVFKFEKGPVFTNLLLADEINRATPKTQSALLEAMGEKTVTVGKITYEMPRPFMVLATQNPIEQEGTYPLPEAQLDRFLFKLNVDFPNLQELKEIMDLTLTNEKTEINSVLQGDEILKIREAIREVKIADSVKEYALKLILATHPEIEEGSEIVKKYVEAGASPRAAQGIISGAKVRAVMEGRLNVSFEDIKVLAYPILRHRLILNFDAITEGLTEESIIDKLLEDLKVV</sequence>